<proteinExistence type="predicted"/>
<dbReference type="Proteomes" id="UP000299102">
    <property type="component" value="Unassembled WGS sequence"/>
</dbReference>
<evidence type="ECO:0000313" key="1">
    <source>
        <dbReference type="EMBL" id="GBP92929.1"/>
    </source>
</evidence>
<dbReference type="AlphaFoldDB" id="A0A4C2A168"/>
<accession>A0A4C2A168</accession>
<sequence>MEPQSRSGTKLRLRFDRNEIKDEERDYSGHSIIISKKRIENEPELELKAGMESRIENGARFISESETGIEIIVIVRYKRRKKYFTSMLMQLRALTIRQVTCKKMQNNVCRAS</sequence>
<organism evidence="1 2">
    <name type="scientific">Eumeta variegata</name>
    <name type="common">Bagworm moth</name>
    <name type="synonym">Eumeta japonica</name>
    <dbReference type="NCBI Taxonomy" id="151549"/>
    <lineage>
        <taxon>Eukaryota</taxon>
        <taxon>Metazoa</taxon>
        <taxon>Ecdysozoa</taxon>
        <taxon>Arthropoda</taxon>
        <taxon>Hexapoda</taxon>
        <taxon>Insecta</taxon>
        <taxon>Pterygota</taxon>
        <taxon>Neoptera</taxon>
        <taxon>Endopterygota</taxon>
        <taxon>Lepidoptera</taxon>
        <taxon>Glossata</taxon>
        <taxon>Ditrysia</taxon>
        <taxon>Tineoidea</taxon>
        <taxon>Psychidae</taxon>
        <taxon>Oiketicinae</taxon>
        <taxon>Eumeta</taxon>
    </lineage>
</organism>
<dbReference type="EMBL" id="BGZK01002323">
    <property type="protein sequence ID" value="GBP92929.1"/>
    <property type="molecule type" value="Genomic_DNA"/>
</dbReference>
<gene>
    <name evidence="1" type="ORF">EVAR_66474_1</name>
</gene>
<protein>
    <submittedName>
        <fullName evidence="1">Uncharacterized protein</fullName>
    </submittedName>
</protein>
<evidence type="ECO:0000313" key="2">
    <source>
        <dbReference type="Proteomes" id="UP000299102"/>
    </source>
</evidence>
<keyword evidence="2" id="KW-1185">Reference proteome</keyword>
<name>A0A4C2A168_EUMVA</name>
<comment type="caution">
    <text evidence="1">The sequence shown here is derived from an EMBL/GenBank/DDBJ whole genome shotgun (WGS) entry which is preliminary data.</text>
</comment>
<reference evidence="1 2" key="1">
    <citation type="journal article" date="2019" name="Commun. Biol.">
        <title>The bagworm genome reveals a unique fibroin gene that provides high tensile strength.</title>
        <authorList>
            <person name="Kono N."/>
            <person name="Nakamura H."/>
            <person name="Ohtoshi R."/>
            <person name="Tomita M."/>
            <person name="Numata K."/>
            <person name="Arakawa K."/>
        </authorList>
    </citation>
    <scope>NUCLEOTIDE SEQUENCE [LARGE SCALE GENOMIC DNA]</scope>
</reference>